<dbReference type="KEGG" id="bbes:BESB_052490"/>
<dbReference type="PROSITE" id="PS51257">
    <property type="entry name" value="PROKAR_LIPOPROTEIN"/>
    <property type="match status" value="1"/>
</dbReference>
<dbReference type="PANTHER" id="PTHR45856:SF24">
    <property type="entry name" value="FUNGAL LIPASE-LIKE DOMAIN-CONTAINING PROTEIN"/>
    <property type="match status" value="1"/>
</dbReference>
<feature type="compositionally biased region" description="Basic and acidic residues" evidence="1">
    <location>
        <begin position="169"/>
        <end position="187"/>
    </location>
</feature>
<evidence type="ECO:0000256" key="1">
    <source>
        <dbReference type="SAM" id="MobiDB-lite"/>
    </source>
</evidence>
<feature type="region of interest" description="Disordered" evidence="1">
    <location>
        <begin position="253"/>
        <end position="284"/>
    </location>
</feature>
<dbReference type="InterPro" id="IPR029058">
    <property type="entry name" value="AB_hydrolase_fold"/>
</dbReference>
<dbReference type="SUPFAM" id="SSF53474">
    <property type="entry name" value="alpha/beta-Hydrolases"/>
    <property type="match status" value="1"/>
</dbReference>
<dbReference type="EMBL" id="NWUJ01000004">
    <property type="protein sequence ID" value="PFH35598.1"/>
    <property type="molecule type" value="Genomic_DNA"/>
</dbReference>
<feature type="compositionally biased region" description="Low complexity" evidence="1">
    <location>
        <begin position="341"/>
        <end position="355"/>
    </location>
</feature>
<keyword evidence="5" id="KW-1185">Reference proteome</keyword>
<name>A0A2A9MAU4_BESBE</name>
<evidence type="ECO:0000313" key="4">
    <source>
        <dbReference type="EMBL" id="PFH35598.1"/>
    </source>
</evidence>
<evidence type="ECO:0000256" key="2">
    <source>
        <dbReference type="SAM" id="Phobius"/>
    </source>
</evidence>
<dbReference type="RefSeq" id="XP_029219607.1">
    <property type="nucleotide sequence ID" value="XM_029363684.1"/>
</dbReference>
<feature type="compositionally biased region" description="Basic and acidic residues" evidence="1">
    <location>
        <begin position="253"/>
        <end position="263"/>
    </location>
</feature>
<organism evidence="4 5">
    <name type="scientific">Besnoitia besnoiti</name>
    <name type="common">Apicomplexan protozoan</name>
    <dbReference type="NCBI Taxonomy" id="94643"/>
    <lineage>
        <taxon>Eukaryota</taxon>
        <taxon>Sar</taxon>
        <taxon>Alveolata</taxon>
        <taxon>Apicomplexa</taxon>
        <taxon>Conoidasida</taxon>
        <taxon>Coccidia</taxon>
        <taxon>Eucoccidiorida</taxon>
        <taxon>Eimeriorina</taxon>
        <taxon>Sarcocystidae</taxon>
        <taxon>Besnoitia</taxon>
    </lineage>
</organism>
<gene>
    <name evidence="4" type="ORF">BESB_052490</name>
</gene>
<dbReference type="PANTHER" id="PTHR45856">
    <property type="entry name" value="ALPHA/BETA-HYDROLASES SUPERFAMILY PROTEIN"/>
    <property type="match status" value="1"/>
</dbReference>
<feature type="transmembrane region" description="Helical" evidence="2">
    <location>
        <begin position="12"/>
        <end position="34"/>
    </location>
</feature>
<dbReference type="VEuPathDB" id="ToxoDB:BESB_052490"/>
<keyword evidence="2" id="KW-1133">Transmembrane helix</keyword>
<feature type="domain" description="Fungal lipase-type" evidence="3">
    <location>
        <begin position="826"/>
        <end position="968"/>
    </location>
</feature>
<keyword evidence="2" id="KW-0812">Transmembrane</keyword>
<dbReference type="InterPro" id="IPR002921">
    <property type="entry name" value="Fungal_lipase-type"/>
</dbReference>
<dbReference type="AlphaFoldDB" id="A0A2A9MAU4"/>
<feature type="region of interest" description="Disordered" evidence="1">
    <location>
        <begin position="65"/>
        <end position="116"/>
    </location>
</feature>
<protein>
    <submittedName>
        <fullName evidence="4">Lipase</fullName>
    </submittedName>
</protein>
<feature type="compositionally biased region" description="Basic and acidic residues" evidence="1">
    <location>
        <begin position="91"/>
        <end position="100"/>
    </location>
</feature>
<dbReference type="InterPro" id="IPR051218">
    <property type="entry name" value="Sec_MonoDiacylglyc_Lipase"/>
</dbReference>
<evidence type="ECO:0000259" key="3">
    <source>
        <dbReference type="Pfam" id="PF01764"/>
    </source>
</evidence>
<dbReference type="Gene3D" id="3.40.50.1820">
    <property type="entry name" value="alpha/beta hydrolase"/>
    <property type="match status" value="1"/>
</dbReference>
<dbReference type="GeneID" id="40310178"/>
<reference evidence="4 5" key="1">
    <citation type="submission" date="2017-09" db="EMBL/GenBank/DDBJ databases">
        <title>Genome sequencing of Besnoitia besnoiti strain Bb-Ger1.</title>
        <authorList>
            <person name="Schares G."/>
            <person name="Venepally P."/>
            <person name="Lorenzi H.A."/>
        </authorList>
    </citation>
    <scope>NUCLEOTIDE SEQUENCE [LARGE SCALE GENOMIC DNA]</scope>
    <source>
        <strain evidence="4 5">Bb-Ger1</strain>
    </source>
</reference>
<sequence>MKGLHRQVDQGFLAAFGRFLFRLVPIFVVLIAFACSPCCKPSLLAELAAVTSAAAADAGAGVGRLPEVTVPHKPKGHALERETHQPATENDMSKEERKQENVSPAEGGPPARALHHGGGLLGWVRGLFPRAADTDAPLMQKRENEIAPAVSEEKDAAENIFQGTSVRVAHSDEKGRGSGEDGGHAEEVIPPQDDQMDAAKHKMDADDRSDETVFATDVDETTHSTESGPMSESSQDVWLQWLFGDAEEEGREETLTLDERPGDPSDWVEVESESSGSDTAPRALQKETHELTKALGDEENVTGAANRATEAAARDTLSQEDFGGEEDKTLEQVPSWVGEWPSESPSPRSGTTSSRKGFRGTSERPEGTSSERIPGSEGRHTTEGSSRETNTSRDHTPVLQWVPASKSMAPSWWGATEADSASSPFLADVHSKSISISGTELPLEVDNVAEYHDMRKFGVIRVANTAAFRHQAACGGFFTTALLLKDLPSMYGLVCTLVRLSSFAEQAAKGLHIHIRSPAVKALAKLSATANARKHAIEVALAMRRYLGDVAARQDSINLGVLLNKVMMEKPRLRPVCVALMATLMECRASLPYTLRKENGFPVLPLEQIPTFAALEHLNEVGAHISFPADAPKVFEIRIVPPSGESPFEQVDGAQRLPQNEPWRHPIYQAFSTLWYFCENMYRIGERYDDVYKHRIIDDIFPSPWRVTYLGIGVWTEWLPFHDAQSKISRAGLEVMEKYKLRAVSKRVPYTLTKQLFVEETPDTPRRETGVLSPFNVDKCERDATYAGAEESPFVVLLERRPDAPKREAPAGEGPAMTFHDADAVWVFKGTDGVKQWTLNTMLQAVPDKVFSERGLLHQGFATHFHQTVRRPFTRFLSKAAKEARNRSPAKPYVVAVTGHSLGGALALLGSWFLAKNLRPLIDSGRLVIYSVVFGSPTIGDVIATKEMNASGAKIFKLQVDLDPVPFVGQTDGVTKLYRDTASDIQLHVNDMAGVALWNADKSLKYSGLVWLQDSVQPYRNRKRFLRFFTRPLSLSNYLRTHNLPFNTHLHFIPCALTIITGRFDENGWESSCAAPLLKRYPLLPNVLSAELQAELKRVHEEDLPKITKRLEAALKSKKWLEARQKLIEEGKFAGDR</sequence>
<dbReference type="Pfam" id="PF01764">
    <property type="entry name" value="Lipase_3"/>
    <property type="match status" value="1"/>
</dbReference>
<dbReference type="Proteomes" id="UP000224006">
    <property type="component" value="Chromosome IV"/>
</dbReference>
<feature type="region of interest" description="Disordered" evidence="1">
    <location>
        <begin position="308"/>
        <end position="400"/>
    </location>
</feature>
<proteinExistence type="predicted"/>
<feature type="region of interest" description="Disordered" evidence="1">
    <location>
        <begin position="163"/>
        <end position="211"/>
    </location>
</feature>
<comment type="caution">
    <text evidence="4">The sequence shown here is derived from an EMBL/GenBank/DDBJ whole genome shotgun (WGS) entry which is preliminary data.</text>
</comment>
<accession>A0A2A9MAU4</accession>
<evidence type="ECO:0000313" key="5">
    <source>
        <dbReference type="Proteomes" id="UP000224006"/>
    </source>
</evidence>
<dbReference type="GO" id="GO:0006629">
    <property type="term" value="P:lipid metabolic process"/>
    <property type="evidence" value="ECO:0007669"/>
    <property type="project" value="InterPro"/>
</dbReference>
<keyword evidence="2" id="KW-0472">Membrane</keyword>
<dbReference type="STRING" id="94643.A0A2A9MAU4"/>
<feature type="compositionally biased region" description="Basic and acidic residues" evidence="1">
    <location>
        <begin position="377"/>
        <end position="396"/>
    </location>
</feature>
<dbReference type="OrthoDB" id="426718at2759"/>
<feature type="compositionally biased region" description="Basic and acidic residues" evidence="1">
    <location>
        <begin position="197"/>
        <end position="206"/>
    </location>
</feature>